<name>A0AAV2G473_9ROSI</name>
<keyword evidence="1" id="KW-0863">Zinc-finger</keyword>
<dbReference type="GO" id="GO:0003676">
    <property type="term" value="F:nucleic acid binding"/>
    <property type="evidence" value="ECO:0007669"/>
    <property type="project" value="InterPro"/>
</dbReference>
<keyword evidence="4" id="KW-1185">Reference proteome</keyword>
<proteinExistence type="predicted"/>
<evidence type="ECO:0000313" key="3">
    <source>
        <dbReference type="EMBL" id="CAL1405032.1"/>
    </source>
</evidence>
<dbReference type="Pfam" id="PF22936">
    <property type="entry name" value="Pol_BBD"/>
    <property type="match status" value="1"/>
</dbReference>
<evidence type="ECO:0000256" key="1">
    <source>
        <dbReference type="PROSITE-ProRule" id="PRU00047"/>
    </source>
</evidence>
<feature type="domain" description="CCHC-type" evidence="2">
    <location>
        <begin position="244"/>
        <end position="259"/>
    </location>
</feature>
<keyword evidence="1" id="KW-0479">Metal-binding</keyword>
<reference evidence="3 4" key="1">
    <citation type="submission" date="2024-04" db="EMBL/GenBank/DDBJ databases">
        <authorList>
            <person name="Fracassetti M."/>
        </authorList>
    </citation>
    <scope>NUCLEOTIDE SEQUENCE [LARGE SCALE GENOMIC DNA]</scope>
</reference>
<dbReference type="SUPFAM" id="SSF57756">
    <property type="entry name" value="Retrovirus zinc finger-like domains"/>
    <property type="match status" value="1"/>
</dbReference>
<dbReference type="InterPro" id="IPR054722">
    <property type="entry name" value="PolX-like_BBD"/>
</dbReference>
<dbReference type="InterPro" id="IPR001878">
    <property type="entry name" value="Znf_CCHC"/>
</dbReference>
<protein>
    <recommendedName>
        <fullName evidence="2">CCHC-type domain-containing protein</fullName>
    </recommendedName>
</protein>
<dbReference type="InterPro" id="IPR036875">
    <property type="entry name" value="Znf_CCHC_sf"/>
</dbReference>
<organism evidence="3 4">
    <name type="scientific">Linum trigynum</name>
    <dbReference type="NCBI Taxonomy" id="586398"/>
    <lineage>
        <taxon>Eukaryota</taxon>
        <taxon>Viridiplantae</taxon>
        <taxon>Streptophyta</taxon>
        <taxon>Embryophyta</taxon>
        <taxon>Tracheophyta</taxon>
        <taxon>Spermatophyta</taxon>
        <taxon>Magnoliopsida</taxon>
        <taxon>eudicotyledons</taxon>
        <taxon>Gunneridae</taxon>
        <taxon>Pentapetalae</taxon>
        <taxon>rosids</taxon>
        <taxon>fabids</taxon>
        <taxon>Malpighiales</taxon>
        <taxon>Linaceae</taxon>
        <taxon>Linum</taxon>
    </lineage>
</organism>
<dbReference type="Pfam" id="PF14223">
    <property type="entry name" value="Retrotran_gag_2"/>
    <property type="match status" value="1"/>
</dbReference>
<dbReference type="Proteomes" id="UP001497516">
    <property type="component" value="Chromosome 8"/>
</dbReference>
<dbReference type="GO" id="GO:0008270">
    <property type="term" value="F:zinc ion binding"/>
    <property type="evidence" value="ECO:0007669"/>
    <property type="project" value="UniProtKB-KW"/>
</dbReference>
<gene>
    <name evidence="3" type="ORF">LTRI10_LOCUS44842</name>
</gene>
<dbReference type="EMBL" id="OZ034821">
    <property type="protein sequence ID" value="CAL1405032.1"/>
    <property type="molecule type" value="Genomic_DNA"/>
</dbReference>
<dbReference type="AlphaFoldDB" id="A0AAV2G473"/>
<accession>A0AAV2G473</accession>
<sequence length="955" mass="108740">MTEFGSFAQVCIPRFDGDYDHWSLLMENLLKSKEYWGVICDGFEEPPVEVDLSATQAKVVENLRLKDLKAKNYLFSSIDKSILKTITRKSTSKELWDSMKMRYHGNERVKRARLQILRRDFEILKMESGESINDYFGRVMLVVNTMRNYGEQMNEVKIVEKILRTLTEKFNYVVCSIEESKDIDTLTVDALQSSLMVHEQRLSKGRIEEEHALKVTYHSKRNRGEYHDRRRGLGRLWNRESVECFKCHRLGHFRDECSEWGHEAQCSGDYTSTREDMKENMLLLTCVKSVEEELQTSFVRFHETQTVEKTETRWFLDSRCSHHMTGSKNWFTSLDSSFSCPVTLGNGTRLQVAGKGVIRLKIEHTSVVIQEAFYVPGLKTNLLSVGKMQEKGLTFLIKGGVCKVFHDEKGLLWETEMRNRMFAFNSELVESEAANDVHCLCLQVHEDYLNDANANEGPDVMEPGNQGIVSSIGDENLDTAIVTLDPETKELAETSVLKFIREEYSVVEAVHVEMDLPVFGVAVAGDVDESMISGIKAAADEVVVVKEIVSLDKVFEKIVGDEEDLIQLDNHMRHRTSIETDDTEMNQIGGEMDVSGLENDVVKTAVLNGNQEISTRENNVEEKMKVVMEDGVNGGSDQTKGDTAGHTLDLKENHSLEHTSQAYEHLEYGRVYERRDSDESNVIYDKFADPGSFAAVSGISQMTGSRGVDTWYQQLVVESFTWYLKSILGHGIIYSREAREICLNGYTNGHYGDDMNMRSTNNHVFQGVEVEFGASNKQLLAIFNDSEFLAAIYYAVYCSWLRMIHEDMRRHKRFKVGTGILCDDSSKLSKNDGTHKGSTHVRLRFHFMSVLAKERMVKLNNYRENEETDSIVIVNLEIFSGKLYGELGACELTKFLETYVKVIHFCKVMKLSVVAAKDLKLLVLICCYCKVPTLRTGDSQRKLGVYEAIGTSLEL</sequence>
<dbReference type="PANTHER" id="PTHR35317">
    <property type="entry name" value="OS04G0629600 PROTEIN"/>
    <property type="match status" value="1"/>
</dbReference>
<evidence type="ECO:0000313" key="4">
    <source>
        <dbReference type="Proteomes" id="UP001497516"/>
    </source>
</evidence>
<dbReference type="PROSITE" id="PS50158">
    <property type="entry name" value="ZF_CCHC"/>
    <property type="match status" value="1"/>
</dbReference>
<keyword evidence="1" id="KW-0862">Zinc</keyword>
<dbReference type="PANTHER" id="PTHR35317:SF27">
    <property type="entry name" value="RETROVIRUS-RELATED POL POLYPROTEIN FROM TRANSPOSON TNT 1-94"/>
    <property type="match status" value="1"/>
</dbReference>
<evidence type="ECO:0000259" key="2">
    <source>
        <dbReference type="PROSITE" id="PS50158"/>
    </source>
</evidence>